<dbReference type="Proteomes" id="UP000265520">
    <property type="component" value="Unassembled WGS sequence"/>
</dbReference>
<feature type="non-terminal residue" evidence="2">
    <location>
        <position position="1"/>
    </location>
</feature>
<feature type="compositionally biased region" description="Acidic residues" evidence="1">
    <location>
        <begin position="7"/>
        <end position="31"/>
    </location>
</feature>
<reference evidence="2 3" key="1">
    <citation type="journal article" date="2018" name="Front. Plant Sci.">
        <title>Red Clover (Trifolium pratense) and Zigzag Clover (T. medium) - A Picture of Genomic Similarities and Differences.</title>
        <authorList>
            <person name="Dluhosova J."/>
            <person name="Istvanek J."/>
            <person name="Nedelnik J."/>
            <person name="Repkova J."/>
        </authorList>
    </citation>
    <scope>NUCLEOTIDE SEQUENCE [LARGE SCALE GENOMIC DNA]</scope>
    <source>
        <strain evidence="3">cv. 10/8</strain>
        <tissue evidence="2">Leaf</tissue>
    </source>
</reference>
<dbReference type="EMBL" id="LXQA010032332">
    <property type="protein sequence ID" value="MCH96444.1"/>
    <property type="molecule type" value="Genomic_DNA"/>
</dbReference>
<dbReference type="AlphaFoldDB" id="A0A392ND25"/>
<evidence type="ECO:0000313" key="3">
    <source>
        <dbReference type="Proteomes" id="UP000265520"/>
    </source>
</evidence>
<sequence length="95" mass="10806">AKSFRPDDEDDDDSDDDFSDDEELQSPIDEVDPFIFFVDTMKVMQSSDPMKFQNLTQTLEFSYQALANGVAQHAEMRRGEIEKEKAEKSSATTDS</sequence>
<gene>
    <name evidence="2" type="ORF">A2U01_0017430</name>
</gene>
<protein>
    <submittedName>
        <fullName evidence="2">Putative importin-7</fullName>
    </submittedName>
</protein>
<name>A0A392ND25_9FABA</name>
<comment type="caution">
    <text evidence="2">The sequence shown here is derived from an EMBL/GenBank/DDBJ whole genome shotgun (WGS) entry which is preliminary data.</text>
</comment>
<feature type="compositionally biased region" description="Basic and acidic residues" evidence="1">
    <location>
        <begin position="74"/>
        <end position="88"/>
    </location>
</feature>
<feature type="region of interest" description="Disordered" evidence="1">
    <location>
        <begin position="72"/>
        <end position="95"/>
    </location>
</feature>
<evidence type="ECO:0000256" key="1">
    <source>
        <dbReference type="SAM" id="MobiDB-lite"/>
    </source>
</evidence>
<evidence type="ECO:0000313" key="2">
    <source>
        <dbReference type="EMBL" id="MCH96444.1"/>
    </source>
</evidence>
<proteinExistence type="predicted"/>
<accession>A0A392ND25</accession>
<organism evidence="2 3">
    <name type="scientific">Trifolium medium</name>
    <dbReference type="NCBI Taxonomy" id="97028"/>
    <lineage>
        <taxon>Eukaryota</taxon>
        <taxon>Viridiplantae</taxon>
        <taxon>Streptophyta</taxon>
        <taxon>Embryophyta</taxon>
        <taxon>Tracheophyta</taxon>
        <taxon>Spermatophyta</taxon>
        <taxon>Magnoliopsida</taxon>
        <taxon>eudicotyledons</taxon>
        <taxon>Gunneridae</taxon>
        <taxon>Pentapetalae</taxon>
        <taxon>rosids</taxon>
        <taxon>fabids</taxon>
        <taxon>Fabales</taxon>
        <taxon>Fabaceae</taxon>
        <taxon>Papilionoideae</taxon>
        <taxon>50 kb inversion clade</taxon>
        <taxon>NPAAA clade</taxon>
        <taxon>Hologalegina</taxon>
        <taxon>IRL clade</taxon>
        <taxon>Trifolieae</taxon>
        <taxon>Trifolium</taxon>
    </lineage>
</organism>
<keyword evidence="3" id="KW-1185">Reference proteome</keyword>
<feature type="region of interest" description="Disordered" evidence="1">
    <location>
        <begin position="1"/>
        <end position="31"/>
    </location>
</feature>